<sequence length="208" mass="23151">MNKRSRVMRTQRADQPGSAAAEEKLDPSTSNAELSRLAELDYKTTFDAWRQLVDIRFKLIALVPTGSMVGVAQVLPWPAYAAGMLFLCGITLYEIRNTQVHDALGKRLVQLDGEFANLESTPRPAGGGPFSTRPSGRLRLFGVFSVWHNRAIAIVYATSIAAWTWRLLASWRINIHFASNGRGLAALGAAIIWMMTYREIIRLSKKSD</sequence>
<keyword evidence="4" id="KW-1185">Reference proteome</keyword>
<comment type="caution">
    <text evidence="3">The sequence shown here is derived from an EMBL/GenBank/DDBJ whole genome shotgun (WGS) entry which is preliminary data.</text>
</comment>
<dbReference type="Proteomes" id="UP000647172">
    <property type="component" value="Unassembled WGS sequence"/>
</dbReference>
<feature type="transmembrane region" description="Helical" evidence="2">
    <location>
        <begin position="140"/>
        <end position="165"/>
    </location>
</feature>
<reference evidence="3" key="1">
    <citation type="submission" date="2021-01" db="EMBL/GenBank/DDBJ databases">
        <title>Whole genome shotgun sequence of Actinoplanes nipponensis NBRC 14063.</title>
        <authorList>
            <person name="Komaki H."/>
            <person name="Tamura T."/>
        </authorList>
    </citation>
    <scope>NUCLEOTIDE SEQUENCE</scope>
    <source>
        <strain evidence="3">NBRC 14063</strain>
    </source>
</reference>
<name>A0A919JLV6_9ACTN</name>
<dbReference type="EMBL" id="BOMQ01000079">
    <property type="protein sequence ID" value="GIE53188.1"/>
    <property type="molecule type" value="Genomic_DNA"/>
</dbReference>
<dbReference type="AlphaFoldDB" id="A0A919JLV6"/>
<dbReference type="RefSeq" id="WP_203775027.1">
    <property type="nucleotide sequence ID" value="NZ_BAAAYJ010000099.1"/>
</dbReference>
<evidence type="ECO:0000313" key="3">
    <source>
        <dbReference type="EMBL" id="GIE53188.1"/>
    </source>
</evidence>
<proteinExistence type="predicted"/>
<keyword evidence="2" id="KW-1133">Transmembrane helix</keyword>
<organism evidence="3 4">
    <name type="scientific">Actinoplanes nipponensis</name>
    <dbReference type="NCBI Taxonomy" id="135950"/>
    <lineage>
        <taxon>Bacteria</taxon>
        <taxon>Bacillati</taxon>
        <taxon>Actinomycetota</taxon>
        <taxon>Actinomycetes</taxon>
        <taxon>Micromonosporales</taxon>
        <taxon>Micromonosporaceae</taxon>
        <taxon>Actinoplanes</taxon>
    </lineage>
</organism>
<gene>
    <name evidence="3" type="ORF">Ani05nite_67220</name>
</gene>
<keyword evidence="2" id="KW-0812">Transmembrane</keyword>
<feature type="region of interest" description="Disordered" evidence="1">
    <location>
        <begin position="1"/>
        <end position="28"/>
    </location>
</feature>
<feature type="transmembrane region" description="Helical" evidence="2">
    <location>
        <begin position="177"/>
        <end position="197"/>
    </location>
</feature>
<evidence type="ECO:0000256" key="2">
    <source>
        <dbReference type="SAM" id="Phobius"/>
    </source>
</evidence>
<accession>A0A919JLV6</accession>
<keyword evidence="2" id="KW-0472">Membrane</keyword>
<evidence type="ECO:0000313" key="4">
    <source>
        <dbReference type="Proteomes" id="UP000647172"/>
    </source>
</evidence>
<protein>
    <submittedName>
        <fullName evidence="3">Uncharacterized protein</fullName>
    </submittedName>
</protein>
<evidence type="ECO:0000256" key="1">
    <source>
        <dbReference type="SAM" id="MobiDB-lite"/>
    </source>
</evidence>